<dbReference type="SUPFAM" id="SSF52833">
    <property type="entry name" value="Thioredoxin-like"/>
    <property type="match status" value="1"/>
</dbReference>
<name>A0A917KIW6_9PROT</name>
<dbReference type="Proteomes" id="UP000661507">
    <property type="component" value="Unassembled WGS sequence"/>
</dbReference>
<dbReference type="InterPro" id="IPR036249">
    <property type="entry name" value="Thioredoxin-like_sf"/>
</dbReference>
<keyword evidence="1" id="KW-0732">Signal</keyword>
<sequence length="244" mass="26885">MRRTFLLAAAGTLLGGRAMAQAFTEAQRAEIVAIMRDALARDPTILREAFGALQAAEERDRETVQRSAIADNRQAIFGVAGDPVRGNPDGDVTIVEFFDARCPYCKRLHAEMGPLLRRDGRIRVVMKDLPILGPQSVVAARALLAAQRQGKYPAMYDALMSLRGEPTDAVIRSEAERIGIDYAKMRRDMEDPAIQQRLDANIALARTLRIEGTPALIIGETLVPGALPVAQIEQMIAQERRRAR</sequence>
<dbReference type="Pfam" id="PF18312">
    <property type="entry name" value="ScsC_N"/>
    <property type="match status" value="1"/>
</dbReference>
<dbReference type="PROSITE" id="PS51352">
    <property type="entry name" value="THIOREDOXIN_2"/>
    <property type="match status" value="1"/>
</dbReference>
<dbReference type="InterPro" id="IPR013766">
    <property type="entry name" value="Thioredoxin_domain"/>
</dbReference>
<dbReference type="GO" id="GO:0016491">
    <property type="term" value="F:oxidoreductase activity"/>
    <property type="evidence" value="ECO:0007669"/>
    <property type="project" value="InterPro"/>
</dbReference>
<feature type="signal peptide" evidence="1">
    <location>
        <begin position="1"/>
        <end position="22"/>
    </location>
</feature>
<dbReference type="CDD" id="cd03023">
    <property type="entry name" value="DsbA_Com1_like"/>
    <property type="match status" value="1"/>
</dbReference>
<comment type="caution">
    <text evidence="3">The sequence shown here is derived from an EMBL/GenBank/DDBJ whole genome shotgun (WGS) entry which is preliminary data.</text>
</comment>
<evidence type="ECO:0000259" key="2">
    <source>
        <dbReference type="PROSITE" id="PS51352"/>
    </source>
</evidence>
<dbReference type="InterPro" id="IPR041205">
    <property type="entry name" value="ScsC_N"/>
</dbReference>
<dbReference type="InterPro" id="IPR001853">
    <property type="entry name" value="DSBA-like_thioredoxin_dom"/>
</dbReference>
<dbReference type="PANTHER" id="PTHR35272:SF3">
    <property type="entry name" value="THIOL:DISULFIDE INTERCHANGE PROTEIN DSBC"/>
    <property type="match status" value="1"/>
</dbReference>
<dbReference type="AlphaFoldDB" id="A0A917KIW6"/>
<feature type="chain" id="PRO_5037962701" evidence="1">
    <location>
        <begin position="23"/>
        <end position="244"/>
    </location>
</feature>
<organism evidence="3 4">
    <name type="scientific">Neoroseomonas lacus</name>
    <dbReference type="NCBI Taxonomy" id="287609"/>
    <lineage>
        <taxon>Bacteria</taxon>
        <taxon>Pseudomonadati</taxon>
        <taxon>Pseudomonadota</taxon>
        <taxon>Alphaproteobacteria</taxon>
        <taxon>Acetobacterales</taxon>
        <taxon>Acetobacteraceae</taxon>
        <taxon>Neoroseomonas</taxon>
    </lineage>
</organism>
<evidence type="ECO:0000256" key="1">
    <source>
        <dbReference type="SAM" id="SignalP"/>
    </source>
</evidence>
<accession>A0A917KIW6</accession>
<reference evidence="3" key="2">
    <citation type="submission" date="2020-09" db="EMBL/GenBank/DDBJ databases">
        <authorList>
            <person name="Sun Q."/>
            <person name="Zhou Y."/>
        </authorList>
    </citation>
    <scope>NUCLEOTIDE SEQUENCE</scope>
    <source>
        <strain evidence="3">CGMCC 1.3617</strain>
    </source>
</reference>
<evidence type="ECO:0000313" key="3">
    <source>
        <dbReference type="EMBL" id="GGJ15763.1"/>
    </source>
</evidence>
<keyword evidence="4" id="KW-1185">Reference proteome</keyword>
<dbReference type="Gene3D" id="3.40.30.10">
    <property type="entry name" value="Glutaredoxin"/>
    <property type="match status" value="1"/>
</dbReference>
<gene>
    <name evidence="3" type="primary">com1</name>
    <name evidence="3" type="ORF">GCM10011320_23870</name>
</gene>
<reference evidence="3" key="1">
    <citation type="journal article" date="2014" name="Int. J. Syst. Evol. Microbiol.">
        <title>Complete genome sequence of Corynebacterium casei LMG S-19264T (=DSM 44701T), isolated from a smear-ripened cheese.</title>
        <authorList>
            <consortium name="US DOE Joint Genome Institute (JGI-PGF)"/>
            <person name="Walter F."/>
            <person name="Albersmeier A."/>
            <person name="Kalinowski J."/>
            <person name="Ruckert C."/>
        </authorList>
    </citation>
    <scope>NUCLEOTIDE SEQUENCE</scope>
    <source>
        <strain evidence="3">CGMCC 1.3617</strain>
    </source>
</reference>
<dbReference type="InterPro" id="IPR051470">
    <property type="entry name" value="Thiol:disulfide_interchange"/>
</dbReference>
<feature type="domain" description="Thioredoxin" evidence="2">
    <location>
        <begin position="64"/>
        <end position="241"/>
    </location>
</feature>
<dbReference type="Pfam" id="PF01323">
    <property type="entry name" value="DSBA"/>
    <property type="match status" value="1"/>
</dbReference>
<evidence type="ECO:0000313" key="4">
    <source>
        <dbReference type="Proteomes" id="UP000661507"/>
    </source>
</evidence>
<proteinExistence type="predicted"/>
<dbReference type="EMBL" id="BMKW01000005">
    <property type="protein sequence ID" value="GGJ15763.1"/>
    <property type="molecule type" value="Genomic_DNA"/>
</dbReference>
<dbReference type="PANTHER" id="PTHR35272">
    <property type="entry name" value="THIOL:DISULFIDE INTERCHANGE PROTEIN DSBC-RELATED"/>
    <property type="match status" value="1"/>
</dbReference>
<protein>
    <submittedName>
        <fullName evidence="3">Membrane protein</fullName>
    </submittedName>
</protein>
<dbReference type="RefSeq" id="WP_188967273.1">
    <property type="nucleotide sequence ID" value="NZ_BMKW01000005.1"/>
</dbReference>